<dbReference type="EMBL" id="JAPDNT010000008">
    <property type="protein sequence ID" value="MCW3475401.1"/>
    <property type="molecule type" value="Genomic_DNA"/>
</dbReference>
<keyword evidence="4" id="KW-0378">Hydrolase</keyword>
<evidence type="ECO:0000256" key="3">
    <source>
        <dbReference type="ARBA" id="ARBA00022763"/>
    </source>
</evidence>
<dbReference type="SMART" id="SM01232">
    <property type="entry name" value="H2TH"/>
    <property type="match status" value="1"/>
</dbReference>
<dbReference type="GO" id="GO:0003906">
    <property type="term" value="F:DNA-(apurinic or apyrimidinic site) endonuclease activity"/>
    <property type="evidence" value="ECO:0007669"/>
    <property type="project" value="InterPro"/>
</dbReference>
<comment type="caution">
    <text evidence="11">The sequence shown here is derived from an EMBL/GenBank/DDBJ whole genome shotgun (WGS) entry which is preliminary data.</text>
</comment>
<evidence type="ECO:0000256" key="8">
    <source>
        <dbReference type="ARBA" id="ARBA00023268"/>
    </source>
</evidence>
<dbReference type="PANTHER" id="PTHR22993:SF9">
    <property type="entry name" value="FORMAMIDOPYRIMIDINE-DNA GLYCOSYLASE"/>
    <property type="match status" value="1"/>
</dbReference>
<evidence type="ECO:0000256" key="5">
    <source>
        <dbReference type="ARBA" id="ARBA00023125"/>
    </source>
</evidence>
<dbReference type="GO" id="GO:0008534">
    <property type="term" value="F:oxidized purine nucleobase lesion DNA N-glycosylase activity"/>
    <property type="evidence" value="ECO:0007669"/>
    <property type="project" value="UniProtKB-EC"/>
</dbReference>
<dbReference type="Pfam" id="PF06831">
    <property type="entry name" value="H2TH"/>
    <property type="match status" value="1"/>
</dbReference>
<reference evidence="11" key="1">
    <citation type="submission" date="2022-09" db="EMBL/GenBank/DDBJ databases">
        <title>Rhodovastum sp. nov. RN2-1 isolated from soil in Seongnam, South Korea.</title>
        <authorList>
            <person name="Le N.T."/>
        </authorList>
    </citation>
    <scope>NUCLEOTIDE SEQUENCE</scope>
    <source>
        <strain evidence="11">RN2-1</strain>
    </source>
</reference>
<dbReference type="InterPro" id="IPR010979">
    <property type="entry name" value="Ribosomal_uS13-like_H2TH"/>
</dbReference>
<dbReference type="GO" id="GO:0006284">
    <property type="term" value="P:base-excision repair"/>
    <property type="evidence" value="ECO:0007669"/>
    <property type="project" value="InterPro"/>
</dbReference>
<evidence type="ECO:0000259" key="10">
    <source>
        <dbReference type="PROSITE" id="PS51068"/>
    </source>
</evidence>
<comment type="similarity">
    <text evidence="2">Belongs to the FPG family.</text>
</comment>
<keyword evidence="3" id="KW-0227">DNA damage</keyword>
<evidence type="ECO:0000256" key="1">
    <source>
        <dbReference type="ARBA" id="ARBA00001668"/>
    </source>
</evidence>
<dbReference type="GO" id="GO:0016829">
    <property type="term" value="F:lyase activity"/>
    <property type="evidence" value="ECO:0007669"/>
    <property type="project" value="UniProtKB-KW"/>
</dbReference>
<dbReference type="PROSITE" id="PS51068">
    <property type="entry name" value="FPG_CAT"/>
    <property type="match status" value="1"/>
</dbReference>
<organism evidence="11 12">
    <name type="scientific">Limobrevibacterium gyesilva</name>
    <dbReference type="NCBI Taxonomy" id="2991712"/>
    <lineage>
        <taxon>Bacteria</taxon>
        <taxon>Pseudomonadati</taxon>
        <taxon>Pseudomonadota</taxon>
        <taxon>Alphaproteobacteria</taxon>
        <taxon>Acetobacterales</taxon>
        <taxon>Acetobacteraceae</taxon>
        <taxon>Limobrevibacterium</taxon>
    </lineage>
</organism>
<accession>A0AA41YKG2</accession>
<feature type="domain" description="Formamidopyrimidine-DNA glycosylase catalytic" evidence="10">
    <location>
        <begin position="2"/>
        <end position="115"/>
    </location>
</feature>
<evidence type="ECO:0000313" key="11">
    <source>
        <dbReference type="EMBL" id="MCW3475401.1"/>
    </source>
</evidence>
<evidence type="ECO:0000313" key="12">
    <source>
        <dbReference type="Proteomes" id="UP001165679"/>
    </source>
</evidence>
<comment type="catalytic activity">
    <reaction evidence="1">
        <text>Hydrolysis of DNA containing ring-opened 7-methylguanine residues, releasing 2,6-diamino-4-hydroxy-5-(N-methyl)formamidopyrimidine.</text>
        <dbReference type="EC" id="3.2.2.23"/>
    </reaction>
</comment>
<dbReference type="SUPFAM" id="SSF57716">
    <property type="entry name" value="Glucocorticoid receptor-like (DNA-binding domain)"/>
    <property type="match status" value="1"/>
</dbReference>
<dbReference type="GO" id="GO:0003684">
    <property type="term" value="F:damaged DNA binding"/>
    <property type="evidence" value="ECO:0007669"/>
    <property type="project" value="InterPro"/>
</dbReference>
<gene>
    <name evidence="11" type="ORF">OL599_12530</name>
</gene>
<evidence type="ECO:0000256" key="7">
    <source>
        <dbReference type="ARBA" id="ARBA00023239"/>
    </source>
</evidence>
<dbReference type="InterPro" id="IPR015886">
    <property type="entry name" value="H2TH_FPG"/>
</dbReference>
<dbReference type="Gene3D" id="3.20.190.10">
    <property type="entry name" value="MutM-like, N-terminal"/>
    <property type="match status" value="1"/>
</dbReference>
<keyword evidence="5" id="KW-0238">DNA-binding</keyword>
<proteinExistence type="inferred from homology"/>
<dbReference type="Proteomes" id="UP001165679">
    <property type="component" value="Unassembled WGS sequence"/>
</dbReference>
<dbReference type="GO" id="GO:0008270">
    <property type="term" value="F:zinc ion binding"/>
    <property type="evidence" value="ECO:0007669"/>
    <property type="project" value="InterPro"/>
</dbReference>
<dbReference type="PANTHER" id="PTHR22993">
    <property type="entry name" value="FORMAMIDOPYRIMIDINE-DNA GLYCOSYLASE"/>
    <property type="match status" value="1"/>
</dbReference>
<keyword evidence="7" id="KW-0456">Lyase</keyword>
<keyword evidence="6" id="KW-0234">DNA repair</keyword>
<keyword evidence="8" id="KW-0511">Multifunctional enzyme</keyword>
<dbReference type="SMART" id="SM00898">
    <property type="entry name" value="Fapy_DNA_glyco"/>
    <property type="match status" value="1"/>
</dbReference>
<reference evidence="11" key="2">
    <citation type="submission" date="2022-10" db="EMBL/GenBank/DDBJ databases">
        <authorList>
            <person name="Trinh H.N."/>
        </authorList>
    </citation>
    <scope>NUCLEOTIDE SEQUENCE</scope>
    <source>
        <strain evidence="11">RN2-1</strain>
    </source>
</reference>
<evidence type="ECO:0000256" key="4">
    <source>
        <dbReference type="ARBA" id="ARBA00022801"/>
    </source>
</evidence>
<name>A0AA41YKG2_9PROT</name>
<dbReference type="AlphaFoldDB" id="A0AA41YKG2"/>
<dbReference type="RefSeq" id="WP_264714113.1">
    <property type="nucleotide sequence ID" value="NZ_JAPDNT010000008.1"/>
</dbReference>
<dbReference type="SUPFAM" id="SSF46946">
    <property type="entry name" value="S13-like H2TH domain"/>
    <property type="match status" value="1"/>
</dbReference>
<protein>
    <recommendedName>
        <fullName evidence="10">Formamidopyrimidine-DNA glycosylase catalytic domain-containing protein</fullName>
    </recommendedName>
</protein>
<dbReference type="SUPFAM" id="SSF81624">
    <property type="entry name" value="N-terminal domain of MutM-like DNA repair proteins"/>
    <property type="match status" value="1"/>
</dbReference>
<keyword evidence="9" id="KW-0326">Glycosidase</keyword>
<dbReference type="Pfam" id="PF01149">
    <property type="entry name" value="Fapy_DNA_glyco"/>
    <property type="match status" value="1"/>
</dbReference>
<evidence type="ECO:0000256" key="9">
    <source>
        <dbReference type="ARBA" id="ARBA00023295"/>
    </source>
</evidence>
<dbReference type="InterPro" id="IPR012319">
    <property type="entry name" value="FPG_cat"/>
</dbReference>
<dbReference type="Gene3D" id="1.10.8.50">
    <property type="match status" value="1"/>
</dbReference>
<evidence type="ECO:0000256" key="2">
    <source>
        <dbReference type="ARBA" id="ARBA00009409"/>
    </source>
</evidence>
<sequence>MPELPDVEIFRRLVQRHGVGHLISHVAVHDPDSLEGASAASLQRRLNGKRLHSCRRHGKHLFIDIADAGALAMHFGTNGSLQHLGRDQADPPSVRLSLDLADDGRLAYVNPRRIGRVRLVDSTEAFIAESQLGPDALDPAFDAAEFAASLAGRKQAIKAVLMDQTRMAGIGNIYADEILFQARLHPDTPAATVDRAATRRLFDAMRFVLQTAIDCGAGAEAFTDRLPPGFLLPQRHAGGHCPRCGTALQVDRRGGRTGYHCPACQPGG</sequence>
<evidence type="ECO:0000256" key="6">
    <source>
        <dbReference type="ARBA" id="ARBA00023204"/>
    </source>
</evidence>
<dbReference type="InterPro" id="IPR035937">
    <property type="entry name" value="FPG_N"/>
</dbReference>
<keyword evidence="12" id="KW-1185">Reference proteome</keyword>